<keyword evidence="10" id="KW-1185">Reference proteome</keyword>
<dbReference type="GO" id="GO:0000177">
    <property type="term" value="C:cytoplasmic exosome (RNase complex)"/>
    <property type="evidence" value="ECO:0007669"/>
    <property type="project" value="TreeGrafter"/>
</dbReference>
<dbReference type="InterPro" id="IPR015847">
    <property type="entry name" value="ExoRNase_PH_dom2"/>
</dbReference>
<dbReference type="STRING" id="554055.A0A2P6V843"/>
<evidence type="ECO:0000256" key="5">
    <source>
        <dbReference type="ARBA" id="ARBA00022835"/>
    </source>
</evidence>
<gene>
    <name evidence="9" type="ORF">C2E20_6291</name>
</gene>
<evidence type="ECO:0000313" key="10">
    <source>
        <dbReference type="Proteomes" id="UP000239649"/>
    </source>
</evidence>
<dbReference type="AlphaFoldDB" id="A0A2P6V843"/>
<feature type="domain" description="Exoribonuclease phosphorolytic" evidence="7">
    <location>
        <begin position="18"/>
        <end position="148"/>
    </location>
</feature>
<feature type="domain" description="Exoribonuclease phosphorolytic" evidence="8">
    <location>
        <begin position="151"/>
        <end position="216"/>
    </location>
</feature>
<dbReference type="FunFam" id="3.30.230.70:FF:000004">
    <property type="entry name" value="Exosome complex component Rrp41"/>
    <property type="match status" value="1"/>
</dbReference>
<proteinExistence type="inferred from homology"/>
<dbReference type="OrthoDB" id="27298at2759"/>
<dbReference type="GO" id="GO:0003723">
    <property type="term" value="F:RNA binding"/>
    <property type="evidence" value="ECO:0007669"/>
    <property type="project" value="TreeGrafter"/>
</dbReference>
<dbReference type="SUPFAM" id="SSF55666">
    <property type="entry name" value="Ribonuclease PH domain 2-like"/>
    <property type="match status" value="1"/>
</dbReference>
<dbReference type="InterPro" id="IPR020568">
    <property type="entry name" value="Ribosomal_Su5_D2-typ_SF"/>
</dbReference>
<evidence type="ECO:0000256" key="1">
    <source>
        <dbReference type="ARBA" id="ARBA00004496"/>
    </source>
</evidence>
<evidence type="ECO:0000256" key="3">
    <source>
        <dbReference type="ARBA" id="ARBA00006678"/>
    </source>
</evidence>
<dbReference type="Pfam" id="PF01138">
    <property type="entry name" value="RNase_PH"/>
    <property type="match status" value="1"/>
</dbReference>
<dbReference type="EMBL" id="LHPF02000021">
    <property type="protein sequence ID" value="PSC70255.1"/>
    <property type="molecule type" value="Genomic_DNA"/>
</dbReference>
<sequence length="267" mass="28383">MEFVSPVGLRLDGRRPQELRAMRAQLGVLASADGSALFEMGNTKVLAAVFGPKPVEQRSREDEKRAVVRCEYAMAAFSTGERRRRGKADRRATEITKAIRNTIEQTILTELLPRSQVDVYVQVLQADGGTRCACINAAFLALAAAAVPMCDMVASCAAGYLESTPLLDLNYTEDAGGGPDVAVAIHPNLGDRLVLLQQDSRLAVDTFEEVLELAVAGCRKVAEFMRQTLLEHTQGLAAQRAAGDAAAEAAGGGGGGGSDEELDADDF</sequence>
<dbReference type="Pfam" id="PF03725">
    <property type="entry name" value="RNase_PH_C"/>
    <property type="match status" value="1"/>
</dbReference>
<dbReference type="GO" id="GO:0005730">
    <property type="term" value="C:nucleolus"/>
    <property type="evidence" value="ECO:0007669"/>
    <property type="project" value="UniProtKB-SubCell"/>
</dbReference>
<feature type="region of interest" description="Disordered" evidence="6">
    <location>
        <begin position="247"/>
        <end position="267"/>
    </location>
</feature>
<evidence type="ECO:0000259" key="7">
    <source>
        <dbReference type="Pfam" id="PF01138"/>
    </source>
</evidence>
<dbReference type="CDD" id="cd11370">
    <property type="entry name" value="RNase_PH_RRP41"/>
    <property type="match status" value="1"/>
</dbReference>
<dbReference type="Gene3D" id="3.30.230.70">
    <property type="entry name" value="GHMP Kinase, N-terminal domain"/>
    <property type="match status" value="1"/>
</dbReference>
<evidence type="ECO:0000259" key="8">
    <source>
        <dbReference type="Pfam" id="PF03725"/>
    </source>
</evidence>
<dbReference type="GO" id="GO:0071051">
    <property type="term" value="P:poly(A)-dependent snoRNA 3'-end processing"/>
    <property type="evidence" value="ECO:0007669"/>
    <property type="project" value="TreeGrafter"/>
</dbReference>
<comment type="caution">
    <text evidence="9">The sequence shown here is derived from an EMBL/GenBank/DDBJ whole genome shotgun (WGS) entry which is preliminary data.</text>
</comment>
<dbReference type="SUPFAM" id="SSF54211">
    <property type="entry name" value="Ribosomal protein S5 domain 2-like"/>
    <property type="match status" value="1"/>
</dbReference>
<dbReference type="Proteomes" id="UP000239649">
    <property type="component" value="Unassembled WGS sequence"/>
</dbReference>
<protein>
    <submittedName>
        <fullName evidence="9">Exosome complex component RRP41</fullName>
    </submittedName>
</protein>
<comment type="similarity">
    <text evidence="3">Belongs to the RNase PH family.</text>
</comment>
<keyword evidence="5" id="KW-0271">Exosome</keyword>
<dbReference type="GO" id="GO:0071028">
    <property type="term" value="P:nuclear mRNA surveillance"/>
    <property type="evidence" value="ECO:0007669"/>
    <property type="project" value="TreeGrafter"/>
</dbReference>
<dbReference type="PANTHER" id="PTHR11953">
    <property type="entry name" value="EXOSOME COMPLEX COMPONENT"/>
    <property type="match status" value="1"/>
</dbReference>
<dbReference type="InterPro" id="IPR036345">
    <property type="entry name" value="ExoRNase_PH_dom2_sf"/>
</dbReference>
<name>A0A2P6V843_9CHLO</name>
<dbReference type="PANTHER" id="PTHR11953:SF0">
    <property type="entry name" value="EXOSOME COMPLEX COMPONENT RRP41"/>
    <property type="match status" value="1"/>
</dbReference>
<feature type="compositionally biased region" description="Acidic residues" evidence="6">
    <location>
        <begin position="258"/>
        <end position="267"/>
    </location>
</feature>
<keyword evidence="4" id="KW-0963">Cytoplasm</keyword>
<evidence type="ECO:0000256" key="4">
    <source>
        <dbReference type="ARBA" id="ARBA00022490"/>
    </source>
</evidence>
<dbReference type="GO" id="GO:0016075">
    <property type="term" value="P:rRNA catabolic process"/>
    <property type="evidence" value="ECO:0007669"/>
    <property type="project" value="TreeGrafter"/>
</dbReference>
<evidence type="ECO:0000256" key="2">
    <source>
        <dbReference type="ARBA" id="ARBA00004604"/>
    </source>
</evidence>
<comment type="subcellular location">
    <subcellularLocation>
        <location evidence="1">Cytoplasm</location>
    </subcellularLocation>
    <subcellularLocation>
        <location evidence="2">Nucleus</location>
        <location evidence="2">Nucleolus</location>
    </subcellularLocation>
</comment>
<organism evidence="9 10">
    <name type="scientific">Micractinium conductrix</name>
    <dbReference type="NCBI Taxonomy" id="554055"/>
    <lineage>
        <taxon>Eukaryota</taxon>
        <taxon>Viridiplantae</taxon>
        <taxon>Chlorophyta</taxon>
        <taxon>core chlorophytes</taxon>
        <taxon>Trebouxiophyceae</taxon>
        <taxon>Chlorellales</taxon>
        <taxon>Chlorellaceae</taxon>
        <taxon>Chlorella clade</taxon>
        <taxon>Micractinium</taxon>
    </lineage>
</organism>
<dbReference type="InterPro" id="IPR027408">
    <property type="entry name" value="PNPase/RNase_PH_dom_sf"/>
</dbReference>
<evidence type="ECO:0000313" key="9">
    <source>
        <dbReference type="EMBL" id="PSC70255.1"/>
    </source>
</evidence>
<dbReference type="GO" id="GO:0000176">
    <property type="term" value="C:nuclear exosome (RNase complex)"/>
    <property type="evidence" value="ECO:0007669"/>
    <property type="project" value="TreeGrafter"/>
</dbReference>
<dbReference type="InterPro" id="IPR050080">
    <property type="entry name" value="RNase_PH"/>
</dbReference>
<dbReference type="InterPro" id="IPR001247">
    <property type="entry name" value="ExoRNase_PH_dom1"/>
</dbReference>
<accession>A0A2P6V843</accession>
<reference evidence="9 10" key="1">
    <citation type="journal article" date="2018" name="Plant J.">
        <title>Genome sequences of Chlorella sorokiniana UTEX 1602 and Micractinium conductrix SAG 241.80: implications to maltose excretion by a green alga.</title>
        <authorList>
            <person name="Arriola M.B."/>
            <person name="Velmurugan N."/>
            <person name="Zhang Y."/>
            <person name="Plunkett M.H."/>
            <person name="Hondzo H."/>
            <person name="Barney B.M."/>
        </authorList>
    </citation>
    <scope>NUCLEOTIDE SEQUENCE [LARGE SCALE GENOMIC DNA]</scope>
    <source>
        <strain evidence="9 10">SAG 241.80</strain>
    </source>
</reference>
<dbReference type="GO" id="GO:0034475">
    <property type="term" value="P:U4 snRNA 3'-end processing"/>
    <property type="evidence" value="ECO:0007669"/>
    <property type="project" value="TreeGrafter"/>
</dbReference>
<evidence type="ECO:0000256" key="6">
    <source>
        <dbReference type="SAM" id="MobiDB-lite"/>
    </source>
</evidence>